<name>X1ECB7_9ZZZZ</name>
<dbReference type="EMBL" id="BART01031902">
    <property type="protein sequence ID" value="GAH17970.1"/>
    <property type="molecule type" value="Genomic_DNA"/>
</dbReference>
<proteinExistence type="predicted"/>
<reference evidence="1" key="1">
    <citation type="journal article" date="2014" name="Front. Microbiol.">
        <title>High frequency of phylogenetically diverse reductive dehalogenase-homologous genes in deep subseafloor sedimentary metagenomes.</title>
        <authorList>
            <person name="Kawai M."/>
            <person name="Futagami T."/>
            <person name="Toyoda A."/>
            <person name="Takaki Y."/>
            <person name="Nishi S."/>
            <person name="Hori S."/>
            <person name="Arai W."/>
            <person name="Tsubouchi T."/>
            <person name="Morono Y."/>
            <person name="Uchiyama I."/>
            <person name="Ito T."/>
            <person name="Fujiyama A."/>
            <person name="Inagaki F."/>
            <person name="Takami H."/>
        </authorList>
    </citation>
    <scope>NUCLEOTIDE SEQUENCE</scope>
    <source>
        <strain evidence="1">Expedition CK06-06</strain>
    </source>
</reference>
<comment type="caution">
    <text evidence="1">The sequence shown here is derived from an EMBL/GenBank/DDBJ whole genome shotgun (WGS) entry which is preliminary data.</text>
</comment>
<protein>
    <submittedName>
        <fullName evidence="1">Uncharacterized protein</fullName>
    </submittedName>
</protein>
<dbReference type="AlphaFoldDB" id="X1ECB7"/>
<accession>X1ECB7</accession>
<feature type="non-terminal residue" evidence="1">
    <location>
        <position position="1"/>
    </location>
</feature>
<organism evidence="1">
    <name type="scientific">marine sediment metagenome</name>
    <dbReference type="NCBI Taxonomy" id="412755"/>
    <lineage>
        <taxon>unclassified sequences</taxon>
        <taxon>metagenomes</taxon>
        <taxon>ecological metagenomes</taxon>
    </lineage>
</organism>
<gene>
    <name evidence="1" type="ORF">S01H4_55303</name>
</gene>
<sequence>SLLLTPFFLLLLLGSKATLAGTLLSINAGEGNALMPRCCFALFATAKKTRLGYL</sequence>
<evidence type="ECO:0000313" key="1">
    <source>
        <dbReference type="EMBL" id="GAH17970.1"/>
    </source>
</evidence>